<feature type="transmembrane region" description="Helical" evidence="6">
    <location>
        <begin position="163"/>
        <end position="183"/>
    </location>
</feature>
<feature type="transmembrane region" description="Helical" evidence="6">
    <location>
        <begin position="110"/>
        <end position="128"/>
    </location>
</feature>
<evidence type="ECO:0000256" key="3">
    <source>
        <dbReference type="ARBA" id="ARBA00022692"/>
    </source>
</evidence>
<comment type="subcellular location">
    <subcellularLocation>
        <location evidence="1">Cell membrane</location>
        <topology evidence="1">Multi-pass membrane protein</topology>
    </subcellularLocation>
</comment>
<name>A0A917YVE1_9ALTE</name>
<feature type="transmembrane region" description="Helical" evidence="6">
    <location>
        <begin position="283"/>
        <end position="300"/>
    </location>
</feature>
<feature type="domain" description="EamA" evidence="7">
    <location>
        <begin position="165"/>
        <end position="299"/>
    </location>
</feature>
<dbReference type="SUPFAM" id="SSF103481">
    <property type="entry name" value="Multidrug resistance efflux transporter EmrE"/>
    <property type="match status" value="2"/>
</dbReference>
<dbReference type="InterPro" id="IPR037185">
    <property type="entry name" value="EmrE-like"/>
</dbReference>
<dbReference type="PANTHER" id="PTHR42920">
    <property type="entry name" value="OS03G0707200 PROTEIN-RELATED"/>
    <property type="match status" value="1"/>
</dbReference>
<feature type="transmembrane region" description="Helical" evidence="6">
    <location>
        <begin position="79"/>
        <end position="104"/>
    </location>
</feature>
<evidence type="ECO:0000259" key="7">
    <source>
        <dbReference type="Pfam" id="PF00892"/>
    </source>
</evidence>
<gene>
    <name evidence="8" type="ORF">GCM10010982_13540</name>
</gene>
<keyword evidence="9" id="KW-1185">Reference proteome</keyword>
<evidence type="ECO:0000256" key="1">
    <source>
        <dbReference type="ARBA" id="ARBA00004651"/>
    </source>
</evidence>
<protein>
    <submittedName>
        <fullName evidence="8">Permease</fullName>
    </submittedName>
</protein>
<evidence type="ECO:0000313" key="9">
    <source>
        <dbReference type="Proteomes" id="UP000606935"/>
    </source>
</evidence>
<sequence>MLVGLPHTDVPERLGVSLAILAAFGFSFKAIFVKLAYASAEVDAVTLLTLRMLFAFPIFFIIGFSALRGGPRLSRKDWLLLVLLGLAGYYGASILDFMGLAYITAGLERLILFTYPTLTILLGVLFLGKRFDRRLMFALLLCSMGITLACVTDFGFSDDEARVITGVLLIFGSALAYAFYSAFSEVSIKRLGSMRFSVLAMLVSIFAVQMHFLLVNPLTHLIQPTPVYLYCAAMAVFSTVLPVFFQSAAVRRIGAPRTVLIGTLGPVLTLFFSWLILAEPLTLMQLAGTVLVIAGVMVVNPPKRG</sequence>
<feature type="domain" description="EamA" evidence="7">
    <location>
        <begin position="14"/>
        <end position="148"/>
    </location>
</feature>
<reference evidence="8" key="1">
    <citation type="journal article" date="2014" name="Int. J. Syst. Evol. Microbiol.">
        <title>Complete genome sequence of Corynebacterium casei LMG S-19264T (=DSM 44701T), isolated from a smear-ripened cheese.</title>
        <authorList>
            <consortium name="US DOE Joint Genome Institute (JGI-PGF)"/>
            <person name="Walter F."/>
            <person name="Albersmeier A."/>
            <person name="Kalinowski J."/>
            <person name="Ruckert C."/>
        </authorList>
    </citation>
    <scope>NUCLEOTIDE SEQUENCE</scope>
    <source>
        <strain evidence="8">CGMCC 1.7086</strain>
    </source>
</reference>
<keyword evidence="2" id="KW-1003">Cell membrane</keyword>
<organism evidence="8 9">
    <name type="scientific">Bowmanella pacifica</name>
    <dbReference type="NCBI Taxonomy" id="502051"/>
    <lineage>
        <taxon>Bacteria</taxon>
        <taxon>Pseudomonadati</taxon>
        <taxon>Pseudomonadota</taxon>
        <taxon>Gammaproteobacteria</taxon>
        <taxon>Alteromonadales</taxon>
        <taxon>Alteromonadaceae</taxon>
        <taxon>Bowmanella</taxon>
    </lineage>
</organism>
<dbReference type="GO" id="GO:0005886">
    <property type="term" value="C:plasma membrane"/>
    <property type="evidence" value="ECO:0007669"/>
    <property type="project" value="UniProtKB-SubCell"/>
</dbReference>
<evidence type="ECO:0000313" key="8">
    <source>
        <dbReference type="EMBL" id="GGO67334.1"/>
    </source>
</evidence>
<dbReference type="Gene3D" id="1.10.3730.20">
    <property type="match status" value="1"/>
</dbReference>
<comment type="caution">
    <text evidence="8">The sequence shown here is derived from an EMBL/GenBank/DDBJ whole genome shotgun (WGS) entry which is preliminary data.</text>
</comment>
<dbReference type="PANTHER" id="PTHR42920:SF5">
    <property type="entry name" value="EAMA DOMAIN-CONTAINING PROTEIN"/>
    <property type="match status" value="1"/>
</dbReference>
<feature type="transmembrane region" description="Helical" evidence="6">
    <location>
        <begin position="227"/>
        <end position="245"/>
    </location>
</feature>
<feature type="transmembrane region" description="Helical" evidence="6">
    <location>
        <begin position="135"/>
        <end position="157"/>
    </location>
</feature>
<dbReference type="EMBL" id="BMLS01000002">
    <property type="protein sequence ID" value="GGO67334.1"/>
    <property type="molecule type" value="Genomic_DNA"/>
</dbReference>
<dbReference type="Pfam" id="PF00892">
    <property type="entry name" value="EamA"/>
    <property type="match status" value="2"/>
</dbReference>
<feature type="transmembrane region" description="Helical" evidence="6">
    <location>
        <begin position="257"/>
        <end position="277"/>
    </location>
</feature>
<keyword evidence="3 6" id="KW-0812">Transmembrane</keyword>
<accession>A0A917YVE1</accession>
<feature type="transmembrane region" description="Helical" evidence="6">
    <location>
        <begin position="195"/>
        <end position="215"/>
    </location>
</feature>
<dbReference type="InterPro" id="IPR000620">
    <property type="entry name" value="EamA_dom"/>
</dbReference>
<evidence type="ECO:0000256" key="6">
    <source>
        <dbReference type="SAM" id="Phobius"/>
    </source>
</evidence>
<evidence type="ECO:0000256" key="5">
    <source>
        <dbReference type="ARBA" id="ARBA00023136"/>
    </source>
</evidence>
<feature type="transmembrane region" description="Helical" evidence="6">
    <location>
        <begin position="44"/>
        <end position="67"/>
    </location>
</feature>
<reference evidence="8" key="2">
    <citation type="submission" date="2020-09" db="EMBL/GenBank/DDBJ databases">
        <authorList>
            <person name="Sun Q."/>
            <person name="Zhou Y."/>
        </authorList>
    </citation>
    <scope>NUCLEOTIDE SEQUENCE</scope>
    <source>
        <strain evidence="8">CGMCC 1.7086</strain>
    </source>
</reference>
<keyword evidence="5 6" id="KW-0472">Membrane</keyword>
<dbReference type="InterPro" id="IPR051258">
    <property type="entry name" value="Diverse_Substrate_Transporter"/>
</dbReference>
<evidence type="ECO:0000256" key="2">
    <source>
        <dbReference type="ARBA" id="ARBA00022475"/>
    </source>
</evidence>
<keyword evidence="4 6" id="KW-1133">Transmembrane helix</keyword>
<dbReference type="Proteomes" id="UP000606935">
    <property type="component" value="Unassembled WGS sequence"/>
</dbReference>
<feature type="transmembrane region" description="Helical" evidence="6">
    <location>
        <begin position="14"/>
        <end position="32"/>
    </location>
</feature>
<evidence type="ECO:0000256" key="4">
    <source>
        <dbReference type="ARBA" id="ARBA00022989"/>
    </source>
</evidence>
<proteinExistence type="predicted"/>
<dbReference type="AlphaFoldDB" id="A0A917YVE1"/>